<sequence>MLIRFQRSFHLHCTYARVVFIFPEGTSAVKYLWSGVPYYFSQEHTPSSTTSLVSVLSTFRSIWLSVKFQVGPATLGVTSLDRGSSSKPEERARLRLASRVKGPVAVKKPLSMSLFRRFLPQAKKCLYYRLPPSLSSRAP</sequence>
<dbReference type="AlphaFoldDB" id="A0A022WE07"/>
<dbReference type="Proteomes" id="UP000023758">
    <property type="component" value="Unassembled WGS sequence"/>
</dbReference>
<name>A0A022WE07_TRIRU</name>
<reference evidence="1" key="1">
    <citation type="submission" date="2014-02" db="EMBL/GenBank/DDBJ databases">
        <title>The Genome Sequence of Trichophyton rubrum (morphotype fischeri) CBS 288.86.</title>
        <authorList>
            <consortium name="The Broad Institute Genomics Platform"/>
            <person name="Cuomo C.A."/>
            <person name="White T.C."/>
            <person name="Graser Y."/>
            <person name="Martinez-Rossi N."/>
            <person name="Heitman J."/>
            <person name="Young S.K."/>
            <person name="Zeng Q."/>
            <person name="Gargeya S."/>
            <person name="Abouelleil A."/>
            <person name="Alvarado L."/>
            <person name="Chapman S.B."/>
            <person name="Gainer-Dewar J."/>
            <person name="Goldberg J."/>
            <person name="Griggs A."/>
            <person name="Gujja S."/>
            <person name="Hansen M."/>
            <person name="Howarth C."/>
            <person name="Imamovic A."/>
            <person name="Larimer J."/>
            <person name="Martinez D."/>
            <person name="Murphy C."/>
            <person name="Pearson M.D."/>
            <person name="Persinoti G."/>
            <person name="Poon T."/>
            <person name="Priest M."/>
            <person name="Roberts A.D."/>
            <person name="Saif S."/>
            <person name="Shea T.D."/>
            <person name="Sykes S.N."/>
            <person name="Wortman J."/>
            <person name="Nusbaum C."/>
            <person name="Birren B."/>
        </authorList>
    </citation>
    <scope>NUCLEOTIDE SEQUENCE [LARGE SCALE GENOMIC DNA]</scope>
    <source>
        <strain evidence="1">CBS 288.86</strain>
    </source>
</reference>
<evidence type="ECO:0000313" key="1">
    <source>
        <dbReference type="EMBL" id="EZF56559.1"/>
    </source>
</evidence>
<dbReference type="HOGENOM" id="CLU_1846532_0_0_1"/>
<proteinExistence type="predicted"/>
<gene>
    <name evidence="1" type="ORF">H103_01064</name>
</gene>
<organism evidence="1">
    <name type="scientific">Trichophyton rubrum CBS 288.86</name>
    <dbReference type="NCBI Taxonomy" id="1215330"/>
    <lineage>
        <taxon>Eukaryota</taxon>
        <taxon>Fungi</taxon>
        <taxon>Dikarya</taxon>
        <taxon>Ascomycota</taxon>
        <taxon>Pezizomycotina</taxon>
        <taxon>Eurotiomycetes</taxon>
        <taxon>Eurotiomycetidae</taxon>
        <taxon>Onygenales</taxon>
        <taxon>Arthrodermataceae</taxon>
        <taxon>Trichophyton</taxon>
    </lineage>
</organism>
<dbReference type="EMBL" id="KK207717">
    <property type="protein sequence ID" value="EZF56559.1"/>
    <property type="molecule type" value="Genomic_DNA"/>
</dbReference>
<accession>A0A022WE07</accession>
<protein>
    <submittedName>
        <fullName evidence="1">Uncharacterized protein</fullName>
    </submittedName>
</protein>